<evidence type="ECO:0000256" key="1">
    <source>
        <dbReference type="SAM" id="MobiDB-lite"/>
    </source>
</evidence>
<reference evidence="3" key="1">
    <citation type="submission" date="2017-09" db="EMBL/GenBank/DDBJ databases">
        <title>FDA dAtabase for Regulatory Grade micrObial Sequences (FDA-ARGOS): Supporting development and validation of Infectious Disease Dx tests.</title>
        <authorList>
            <person name="Minogue T."/>
            <person name="Wolcott M."/>
            <person name="Wasieloski L."/>
            <person name="Aguilar W."/>
            <person name="Moore D."/>
            <person name="Tallon L.J."/>
            <person name="Sadzewicz L."/>
            <person name="Ott S."/>
            <person name="Zhao X."/>
            <person name="Nagaraj S."/>
            <person name="Vavikolanu K."/>
            <person name="Aluvathingal J."/>
            <person name="Nadendla S."/>
            <person name="Sichtig H."/>
        </authorList>
    </citation>
    <scope>NUCLEOTIDE SEQUENCE [LARGE SCALE GENOMIC DNA]</scope>
    <source>
        <strain evidence="3">FDAARGOS_388</strain>
    </source>
</reference>
<proteinExistence type="predicted"/>
<accession>A0ABM6NP38</accession>
<gene>
    <name evidence="2" type="ORF">CO711_01495</name>
</gene>
<name>A0ABM6NP38_BURCE</name>
<evidence type="ECO:0000313" key="3">
    <source>
        <dbReference type="Proteomes" id="UP000218103"/>
    </source>
</evidence>
<feature type="region of interest" description="Disordered" evidence="1">
    <location>
        <begin position="38"/>
        <end position="64"/>
    </location>
</feature>
<protein>
    <submittedName>
        <fullName evidence="2">Uncharacterized protein</fullName>
    </submittedName>
</protein>
<organism evidence="2 3">
    <name type="scientific">Burkholderia cepacia</name>
    <name type="common">Pseudomonas cepacia</name>
    <dbReference type="NCBI Taxonomy" id="292"/>
    <lineage>
        <taxon>Bacteria</taxon>
        <taxon>Pseudomonadati</taxon>
        <taxon>Pseudomonadota</taxon>
        <taxon>Betaproteobacteria</taxon>
        <taxon>Burkholderiales</taxon>
        <taxon>Burkholderiaceae</taxon>
        <taxon>Burkholderia</taxon>
        <taxon>Burkholderia cepacia complex</taxon>
    </lineage>
</organism>
<sequence>MPPGADPGGGHTAVRTLNRGTLRCLRPFERPGPVTRRARRLRGTRGPQADAHGGRIAQARAAHNARSGIPRFTVSIWYAAHHPAKGRKHPKSPPEAVSGIPSTAAHARRIIFDIAPVFARGTFLQCLHGARFNLADGYVAT</sequence>
<dbReference type="EMBL" id="CP023518">
    <property type="protein sequence ID" value="ATF76256.1"/>
    <property type="molecule type" value="Genomic_DNA"/>
</dbReference>
<keyword evidence="3" id="KW-1185">Reference proteome</keyword>
<evidence type="ECO:0000313" key="2">
    <source>
        <dbReference type="EMBL" id="ATF76256.1"/>
    </source>
</evidence>
<dbReference type="Proteomes" id="UP000218103">
    <property type="component" value="Chromosome 1"/>
</dbReference>